<accession>A0A8S5SC82</accession>
<name>A0A8S5SC82_9CAUD</name>
<sequence length="34" mass="4225">MLKFYSKKLFIYRFILLYIVLITFKNRHSQSLSI</sequence>
<organism evidence="1">
    <name type="scientific">Siphoviridae sp. ct4Z13</name>
    <dbReference type="NCBI Taxonomy" id="2827778"/>
    <lineage>
        <taxon>Viruses</taxon>
        <taxon>Duplodnaviria</taxon>
        <taxon>Heunggongvirae</taxon>
        <taxon>Uroviricota</taxon>
        <taxon>Caudoviricetes</taxon>
    </lineage>
</organism>
<reference evidence="1" key="1">
    <citation type="journal article" date="2021" name="Proc. Natl. Acad. Sci. U.S.A.">
        <title>A Catalog of Tens of Thousands of Viruses from Human Metagenomes Reveals Hidden Associations with Chronic Diseases.</title>
        <authorList>
            <person name="Tisza M.J."/>
            <person name="Buck C.B."/>
        </authorList>
    </citation>
    <scope>NUCLEOTIDE SEQUENCE</scope>
    <source>
        <strain evidence="1">Ct4Z13</strain>
    </source>
</reference>
<dbReference type="EMBL" id="BK032566">
    <property type="protein sequence ID" value="DAF48271.1"/>
    <property type="molecule type" value="Genomic_DNA"/>
</dbReference>
<protein>
    <submittedName>
        <fullName evidence="1">ATP synthase</fullName>
    </submittedName>
</protein>
<proteinExistence type="predicted"/>
<evidence type="ECO:0000313" key="1">
    <source>
        <dbReference type="EMBL" id="DAF48271.1"/>
    </source>
</evidence>